<evidence type="ECO:0000313" key="7">
    <source>
        <dbReference type="Proteomes" id="UP000001997"/>
    </source>
</evidence>
<dbReference type="Pfam" id="PF25150">
    <property type="entry name" value="TPR_Trm732"/>
    <property type="match status" value="1"/>
</dbReference>
<dbReference type="STRING" id="294746.A5DDP2"/>
<reference evidence="6 7" key="1">
    <citation type="journal article" date="2009" name="Nature">
        <title>Evolution of pathogenicity and sexual reproduction in eight Candida genomes.</title>
        <authorList>
            <person name="Butler G."/>
            <person name="Rasmussen M.D."/>
            <person name="Lin M.F."/>
            <person name="Santos M.A."/>
            <person name="Sakthikumar S."/>
            <person name="Munro C.A."/>
            <person name="Rheinbay E."/>
            <person name="Grabherr M."/>
            <person name="Forche A."/>
            <person name="Reedy J.L."/>
            <person name="Agrafioti I."/>
            <person name="Arnaud M.B."/>
            <person name="Bates S."/>
            <person name="Brown A.J."/>
            <person name="Brunke S."/>
            <person name="Costanzo M.C."/>
            <person name="Fitzpatrick D.A."/>
            <person name="de Groot P.W."/>
            <person name="Harris D."/>
            <person name="Hoyer L.L."/>
            <person name="Hube B."/>
            <person name="Klis F.M."/>
            <person name="Kodira C."/>
            <person name="Lennard N."/>
            <person name="Logue M.E."/>
            <person name="Martin R."/>
            <person name="Neiman A.M."/>
            <person name="Nikolaou E."/>
            <person name="Quail M.A."/>
            <person name="Quinn J."/>
            <person name="Santos M.C."/>
            <person name="Schmitzberger F.F."/>
            <person name="Sherlock G."/>
            <person name="Shah P."/>
            <person name="Silverstein K.A."/>
            <person name="Skrzypek M.S."/>
            <person name="Soll D."/>
            <person name="Staggs R."/>
            <person name="Stansfield I."/>
            <person name="Stumpf M.P."/>
            <person name="Sudbery P.E."/>
            <person name="Srikantha T."/>
            <person name="Zeng Q."/>
            <person name="Berman J."/>
            <person name="Berriman M."/>
            <person name="Heitman J."/>
            <person name="Gow N.A."/>
            <person name="Lorenz M.C."/>
            <person name="Birren B.W."/>
            <person name="Kellis M."/>
            <person name="Cuomo C.A."/>
        </authorList>
    </citation>
    <scope>NUCLEOTIDE SEQUENCE [LARGE SCALE GENOMIC DNA]</scope>
    <source>
        <strain evidence="7">ATCC 6260 / CBS 566 / DSM 6381 / JCM 1539 / NBRC 10279 / NRRL Y-324</strain>
    </source>
</reference>
<evidence type="ECO:0000259" key="5">
    <source>
        <dbReference type="Pfam" id="PF25151"/>
    </source>
</evidence>
<dbReference type="FunCoup" id="A5DDP2">
    <property type="interactions" value="32"/>
</dbReference>
<dbReference type="RefSeq" id="XP_001485722.2">
    <property type="nucleotide sequence ID" value="XM_001485672.1"/>
</dbReference>
<dbReference type="VEuPathDB" id="FungiDB:PGUG_01393"/>
<dbReference type="OrthoDB" id="73997at2759"/>
<dbReference type="InterPro" id="IPR056843">
    <property type="entry name" value="THADA-like_TPR"/>
</dbReference>
<dbReference type="KEGG" id="pgu:PGUG_01393"/>
<accession>A5DDP2</accession>
<dbReference type="GO" id="GO:0030488">
    <property type="term" value="P:tRNA methylation"/>
    <property type="evidence" value="ECO:0007669"/>
    <property type="project" value="TreeGrafter"/>
</dbReference>
<dbReference type="eggNOG" id="KOG1810">
    <property type="taxonomic scope" value="Eukaryota"/>
</dbReference>
<evidence type="ECO:0000256" key="1">
    <source>
        <dbReference type="ARBA" id="ARBA00010409"/>
    </source>
</evidence>
<dbReference type="InterPro" id="IPR016024">
    <property type="entry name" value="ARM-type_fold"/>
</dbReference>
<dbReference type="InterPro" id="IPR011989">
    <property type="entry name" value="ARM-like"/>
</dbReference>
<dbReference type="Proteomes" id="UP000001997">
    <property type="component" value="Unassembled WGS sequence"/>
</dbReference>
<feature type="domain" description="DUF2428" evidence="3">
    <location>
        <begin position="623"/>
        <end position="823"/>
    </location>
</feature>
<protein>
    <submittedName>
        <fullName evidence="6">Uncharacterized protein</fullName>
    </submittedName>
</protein>
<comment type="similarity">
    <text evidence="1">Belongs to the THADA family.</text>
</comment>
<dbReference type="PANTHER" id="PTHR14387">
    <property type="entry name" value="THADA/DEATH RECEPTOR INTERACTING PROTEIN"/>
    <property type="match status" value="1"/>
</dbReference>
<dbReference type="InterPro" id="IPR019442">
    <property type="entry name" value="THADA/TRM732_DUF2428"/>
</dbReference>
<keyword evidence="7" id="KW-1185">Reference proteome</keyword>
<dbReference type="EMBL" id="CH408156">
    <property type="protein sequence ID" value="EDK37295.2"/>
    <property type="molecule type" value="Genomic_DNA"/>
</dbReference>
<evidence type="ECO:0000259" key="4">
    <source>
        <dbReference type="Pfam" id="PF25150"/>
    </source>
</evidence>
<name>A5DDP2_PICGU</name>
<dbReference type="Pfam" id="PF10350">
    <property type="entry name" value="DUF2428"/>
    <property type="match status" value="1"/>
</dbReference>
<proteinExistence type="inferred from homology"/>
<dbReference type="GeneID" id="5128307"/>
<dbReference type="InterPro" id="IPR051954">
    <property type="entry name" value="tRNA_methyltransferase_THADA"/>
</dbReference>
<sequence length="1410" mass="160331">MPDERPLSHIKTSLISDELSQNEMVDTVHGLFALLNSEIEESQQTLACDCISIWITKCLKMNSQDLASQFTFKYADTVFYYVLDLGGKDTGPLANSLSGLFTKTITILKKYQQNFQDTFKSWIDKTMTIPSDSKQKYMLIEKVGSNIDDEYIASHYSEFCANAIQTMSSNRLANVISKALLTTWKPFLKTQFPEETVMQWLNVWFDTVLKGLKDLQLRSNITTYLMPLLFKQCPSCYTIFLSRIEGPLGLSEDSSTDLLIGTLKIGQDLGLKGAEGTSTKALLPLLTHRNGDFRNRALQLLVGSRRSTDKIDQEIYFTIISENLLALFISENQAVESQNSFISTMRQFLIRIRDSCHTAEKSRSNSKRQKGSDTDNLTQQIDEAKKFLVHLINTAKSYMVPESSFSQHSCSLQLIELIIEARVCPDLNPKSKLLVQSKHMLHNKSKFPFSIEVFDAELIRILLDDHTSNYRYIREHSAQILLSYDPEKLSSMILQHYDVLYNRALALLADLKGRSSEGGAFIIKILGQVYLETERFDSFFEIFQKLVLQLESNINVLKASGFDDEKPNIAHGALSALSMLCESIIDSKDVKLVSELHSYANQILSNITSIWVSVRHNLQNVAAVQEEDLLSEKKVVTFGWKAVKESSKLLQTLMTMQLMGQTNFLNQQWIEDCASTLMEQLTTIKHRGAFSSVYPCFVALCNLCNNSYPDMPLKWLAKNIEMIQNRDQLISRRSGGIPYLVTAILTSKTANEDIQSNTLEHLLRIAEDPYEKLEDGKRDLPQVHAFNILRQIFTDPALSAHNFRFIGKALNLSLRLFVSKNWSIRNCSMMLFSTVHNRIFGKSEKLSARQYFSLCGDSSKFLAKTLGDSIKTSNYDMMFPILQILSRISFSDGDSNYEEFHSLLSQSVRSRSWKVREIGAKALASIIIANQRIEVAQQMLERTLKSTDNNEAHGNLCSVSELMELISDQKGQLPGTLGTSVADLCVQIVLQNDCWTVRGKATKILQGIERLNKEHLTVLLDFFKDEIEKVHRTLNGERKLCLRNLLELFLRETFDEKLAFSSILEYVLQLDFHDELKVLAIEFLLEHGISNVILNTALVDNLGAILTESNWRYLQTKVLELASQLPIYSLQLPLQTLEEWFKDQNDRDSIGHALTIMASMDFDKALMNGILDRAQKLLSEENSEKTRKSGLTTVIRVAENQEQASAISSRALMIVYDSLWDDSEELRYMCSEYLASKVELKSSQSPYHIMARFIDVIPTSTHIAESACNYFISCEPRVSECLANAITNRESTDQLFEIEEVNLYKNNIDRCTSSIKLAEHVKDAISETRMENMLHFVREDLSKIVQHIKLMGKDGPAGWLRGRFEFESVYCTIIRAKCIENILKSHEILGELRSLGPELEIHPTIAKLLD</sequence>
<dbReference type="SUPFAM" id="SSF48371">
    <property type="entry name" value="ARM repeat"/>
    <property type="match status" value="1"/>
</dbReference>
<dbReference type="OMA" id="TQHITRR"/>
<dbReference type="HOGENOM" id="CLU_001011_2_0_1"/>
<dbReference type="Pfam" id="PF25151">
    <property type="entry name" value="TPR_Trm732_C"/>
    <property type="match status" value="1"/>
</dbReference>
<evidence type="ECO:0000259" key="3">
    <source>
        <dbReference type="Pfam" id="PF10350"/>
    </source>
</evidence>
<evidence type="ECO:0000313" key="6">
    <source>
        <dbReference type="EMBL" id="EDK37295.2"/>
    </source>
</evidence>
<evidence type="ECO:0000256" key="2">
    <source>
        <dbReference type="ARBA" id="ARBA00022694"/>
    </source>
</evidence>
<organism evidence="6 7">
    <name type="scientific">Meyerozyma guilliermondii (strain ATCC 6260 / CBS 566 / DSM 6381 / JCM 1539 / NBRC 10279 / NRRL Y-324)</name>
    <name type="common">Yeast</name>
    <name type="synonym">Candida guilliermondii</name>
    <dbReference type="NCBI Taxonomy" id="294746"/>
    <lineage>
        <taxon>Eukaryota</taxon>
        <taxon>Fungi</taxon>
        <taxon>Dikarya</taxon>
        <taxon>Ascomycota</taxon>
        <taxon>Saccharomycotina</taxon>
        <taxon>Pichiomycetes</taxon>
        <taxon>Debaryomycetaceae</taxon>
        <taxon>Meyerozyma</taxon>
    </lineage>
</organism>
<feature type="domain" description="tRNA (32-2'-O)-methyltransferase regulator THADA-like C-terminal TPR repeats region" evidence="5">
    <location>
        <begin position="825"/>
        <end position="962"/>
    </location>
</feature>
<dbReference type="InParanoid" id="A5DDP2"/>
<dbReference type="GO" id="GO:0005829">
    <property type="term" value="C:cytosol"/>
    <property type="evidence" value="ECO:0007669"/>
    <property type="project" value="TreeGrafter"/>
</dbReference>
<keyword evidence="2" id="KW-0819">tRNA processing</keyword>
<dbReference type="PANTHER" id="PTHR14387:SF0">
    <property type="entry name" value="DUF2428 DOMAIN-CONTAINING PROTEIN"/>
    <property type="match status" value="1"/>
</dbReference>
<feature type="domain" description="tRNA (32-2'-O)-methyltransferase regulator THADA-like TPR repeats region" evidence="4">
    <location>
        <begin position="200"/>
        <end position="475"/>
    </location>
</feature>
<dbReference type="Gene3D" id="1.25.10.10">
    <property type="entry name" value="Leucine-rich Repeat Variant"/>
    <property type="match status" value="1"/>
</dbReference>
<gene>
    <name evidence="6" type="ORF">PGUG_01393</name>
</gene>
<dbReference type="InterPro" id="IPR056842">
    <property type="entry name" value="THADA-like_TPR_C"/>
</dbReference>